<feature type="domain" description="N-acetyltransferase" evidence="3">
    <location>
        <begin position="4"/>
        <end position="164"/>
    </location>
</feature>
<sequence>MKKYYFSEMKEEYLDEVLQIYTHYVLNTTATFHSRPLKREEMREIVFFNNEKYKAFVICEETEICGYVLITQHKKREAYDGTAEVTVYLKPAYIGKGLGSMAVKYIEKYAKKQGLHVLVATICGQNEESIRLFEKNGYSQCAHYNEVGQKFGLLLDVVAYQKIIS</sequence>
<accession>A0ABZ3J9G2</accession>
<reference evidence="4" key="1">
    <citation type="submission" date="2024-05" db="EMBL/GenBank/DDBJ databases">
        <title>Isolation and characterization of Sporomusa carbonis sp. nov., a carboxydotrophic hydrogenogen in the genus of Sporomusa isolated from a charcoal burning pile.</title>
        <authorList>
            <person name="Boeer T."/>
            <person name="Rosenbaum F."/>
            <person name="Eysell L."/>
            <person name="Mueller V."/>
            <person name="Daniel R."/>
            <person name="Poehlein A."/>
        </authorList>
    </citation>
    <scope>NUCLEOTIDE SEQUENCE [LARGE SCALE GENOMIC DNA]</scope>
    <source>
        <strain evidence="4">DSM 3132</strain>
    </source>
</reference>
<dbReference type="Proteomes" id="UP000216052">
    <property type="component" value="Chromosome"/>
</dbReference>
<evidence type="ECO:0000259" key="3">
    <source>
        <dbReference type="PROSITE" id="PS51186"/>
    </source>
</evidence>
<proteinExistence type="predicted"/>
<keyword evidence="1 4" id="KW-0808">Transferase</keyword>
<keyword evidence="5" id="KW-1185">Reference proteome</keyword>
<gene>
    <name evidence="4" type="primary">bar</name>
    <name evidence="4" type="ORF">SPACI_048770</name>
</gene>
<evidence type="ECO:0000256" key="1">
    <source>
        <dbReference type="ARBA" id="ARBA00022679"/>
    </source>
</evidence>
<dbReference type="PROSITE" id="PS51186">
    <property type="entry name" value="GNAT"/>
    <property type="match status" value="1"/>
</dbReference>
<organism evidence="4 5">
    <name type="scientific">Sporomusa acidovorans (strain ATCC 49682 / DSM 3132 / Mol)</name>
    <dbReference type="NCBI Taxonomy" id="1123286"/>
    <lineage>
        <taxon>Bacteria</taxon>
        <taxon>Bacillati</taxon>
        <taxon>Bacillota</taxon>
        <taxon>Negativicutes</taxon>
        <taxon>Selenomonadales</taxon>
        <taxon>Sporomusaceae</taxon>
        <taxon>Sporomusa</taxon>
    </lineage>
</organism>
<evidence type="ECO:0000313" key="4">
    <source>
        <dbReference type="EMBL" id="XFO74766.1"/>
    </source>
</evidence>
<dbReference type="PANTHER" id="PTHR43072:SF23">
    <property type="entry name" value="UPF0039 PROTEIN C11D3.02C"/>
    <property type="match status" value="1"/>
</dbReference>
<keyword evidence="2 4" id="KW-0012">Acyltransferase</keyword>
<dbReference type="Gene3D" id="3.40.630.30">
    <property type="match status" value="1"/>
</dbReference>
<dbReference type="EMBL" id="CP155571">
    <property type="protein sequence ID" value="XFO74766.1"/>
    <property type="molecule type" value="Genomic_DNA"/>
</dbReference>
<dbReference type="InterPro" id="IPR000182">
    <property type="entry name" value="GNAT_dom"/>
</dbReference>
<dbReference type="Pfam" id="PF00583">
    <property type="entry name" value="Acetyltransf_1"/>
    <property type="match status" value="1"/>
</dbReference>
<dbReference type="InterPro" id="IPR016181">
    <property type="entry name" value="Acyl_CoA_acyltransferase"/>
</dbReference>
<dbReference type="SUPFAM" id="SSF55729">
    <property type="entry name" value="Acyl-CoA N-acyltransferases (Nat)"/>
    <property type="match status" value="1"/>
</dbReference>
<dbReference type="PANTHER" id="PTHR43072">
    <property type="entry name" value="N-ACETYLTRANSFERASE"/>
    <property type="match status" value="1"/>
</dbReference>
<dbReference type="EC" id="2.3.1.183" evidence="4"/>
<protein>
    <submittedName>
        <fullName evidence="4">Phosphinothricin N-acetyltransferase</fullName>
        <ecNumber evidence="4">2.3.1.183</ecNumber>
    </submittedName>
</protein>
<dbReference type="CDD" id="cd04301">
    <property type="entry name" value="NAT_SF"/>
    <property type="match status" value="1"/>
</dbReference>
<dbReference type="GO" id="GO:0102971">
    <property type="term" value="F:phosphinothricin N-acetyltransferase activity"/>
    <property type="evidence" value="ECO:0007669"/>
    <property type="project" value="UniProtKB-EC"/>
</dbReference>
<name>A0ABZ3J9G2_SPOA4</name>
<evidence type="ECO:0000256" key="2">
    <source>
        <dbReference type="ARBA" id="ARBA00023315"/>
    </source>
</evidence>
<dbReference type="RefSeq" id="WP_093793976.1">
    <property type="nucleotide sequence ID" value="NZ_CP155571.1"/>
</dbReference>
<evidence type="ECO:0000313" key="5">
    <source>
        <dbReference type="Proteomes" id="UP000216052"/>
    </source>
</evidence>